<dbReference type="InterPro" id="IPR036188">
    <property type="entry name" value="FAD/NAD-bd_sf"/>
</dbReference>
<evidence type="ECO:0000313" key="5">
    <source>
        <dbReference type="Proteomes" id="UP001500194"/>
    </source>
</evidence>
<dbReference type="GO" id="GO:0016491">
    <property type="term" value="F:oxidoreductase activity"/>
    <property type="evidence" value="ECO:0007669"/>
    <property type="project" value="UniProtKB-KW"/>
</dbReference>
<keyword evidence="2" id="KW-0560">Oxidoreductase</keyword>
<dbReference type="PRINTS" id="PR00368">
    <property type="entry name" value="FADPNR"/>
</dbReference>
<protein>
    <submittedName>
        <fullName evidence="4">NAD(P)/FAD-dependent oxidoreductase</fullName>
    </submittedName>
</protein>
<dbReference type="SUPFAM" id="SSF51905">
    <property type="entry name" value="FAD/NAD(P)-binding domain"/>
    <property type="match status" value="1"/>
</dbReference>
<sequence>MSDPETAPPRDVVVVGGGPAGCSAAVFTARYGLSTIVFDRGRSSLQRCAYLENYPGFPAGIDVGTFYDLIHDHVEEAGADLVSDMVVSVDRAADGEFVVERQEGDAVRARRVVAATRSDADYLRSLTGDGAFVEHTHDGETHEHFDPEYADPDGRTPVEGLYVASPAGEQDVQVVVAAGQGAHVARTVLGDVRRERGYPEMVASHYDWRRRDAELTGEWRERDRWRELFAERAPDDLDLADDRVVELREREIDRRLDAYLDDEEVTARTERGQDRLLEHIDDERILAAAREIEAERADETP</sequence>
<proteinExistence type="predicted"/>
<keyword evidence="1" id="KW-0285">Flavoprotein</keyword>
<dbReference type="RefSeq" id="WP_227259579.1">
    <property type="nucleotide sequence ID" value="NZ_BAAADU010000002.1"/>
</dbReference>
<dbReference type="Proteomes" id="UP001500194">
    <property type="component" value="Unassembled WGS sequence"/>
</dbReference>
<comment type="caution">
    <text evidence="4">The sequence shown here is derived from an EMBL/GenBank/DDBJ whole genome shotgun (WGS) entry which is preliminary data.</text>
</comment>
<evidence type="ECO:0000256" key="2">
    <source>
        <dbReference type="ARBA" id="ARBA00023002"/>
    </source>
</evidence>
<dbReference type="PRINTS" id="PR00469">
    <property type="entry name" value="PNDRDTASEII"/>
</dbReference>
<reference evidence="4 5" key="1">
    <citation type="journal article" date="2019" name="Int. J. Syst. Evol. Microbiol.">
        <title>The Global Catalogue of Microorganisms (GCM) 10K type strain sequencing project: providing services to taxonomists for standard genome sequencing and annotation.</title>
        <authorList>
            <consortium name="The Broad Institute Genomics Platform"/>
            <consortium name="The Broad Institute Genome Sequencing Center for Infectious Disease"/>
            <person name="Wu L."/>
            <person name="Ma J."/>
        </authorList>
    </citation>
    <scope>NUCLEOTIDE SEQUENCE [LARGE SCALE GENOMIC DNA]</scope>
    <source>
        <strain evidence="4 5">JCM 16327</strain>
    </source>
</reference>
<dbReference type="InterPro" id="IPR050097">
    <property type="entry name" value="Ferredoxin-NADP_redctase_2"/>
</dbReference>
<dbReference type="GeneID" id="68572982"/>
<dbReference type="InterPro" id="IPR023753">
    <property type="entry name" value="FAD/NAD-binding_dom"/>
</dbReference>
<dbReference type="EMBL" id="BAAADU010000002">
    <property type="protein sequence ID" value="GAA0658332.1"/>
    <property type="molecule type" value="Genomic_DNA"/>
</dbReference>
<organism evidence="4 5">
    <name type="scientific">Salarchaeum japonicum</name>
    <dbReference type="NCBI Taxonomy" id="555573"/>
    <lineage>
        <taxon>Archaea</taxon>
        <taxon>Methanobacteriati</taxon>
        <taxon>Methanobacteriota</taxon>
        <taxon>Stenosarchaea group</taxon>
        <taxon>Halobacteria</taxon>
        <taxon>Halobacteriales</taxon>
        <taxon>Halobacteriaceae</taxon>
    </lineage>
</organism>
<dbReference type="Gene3D" id="3.50.50.60">
    <property type="entry name" value="FAD/NAD(P)-binding domain"/>
    <property type="match status" value="1"/>
</dbReference>
<dbReference type="PANTHER" id="PTHR48105">
    <property type="entry name" value="THIOREDOXIN REDUCTASE 1-RELATED-RELATED"/>
    <property type="match status" value="1"/>
</dbReference>
<name>A0AAV3T3N6_9EURY</name>
<dbReference type="Pfam" id="PF07992">
    <property type="entry name" value="Pyr_redox_2"/>
    <property type="match status" value="1"/>
</dbReference>
<keyword evidence="5" id="KW-1185">Reference proteome</keyword>
<evidence type="ECO:0000259" key="3">
    <source>
        <dbReference type="Pfam" id="PF07992"/>
    </source>
</evidence>
<accession>A0AAV3T3N6</accession>
<gene>
    <name evidence="4" type="ORF">GCM10009019_23350</name>
</gene>
<dbReference type="AlphaFoldDB" id="A0AAV3T3N6"/>
<evidence type="ECO:0000256" key="1">
    <source>
        <dbReference type="ARBA" id="ARBA00022630"/>
    </source>
</evidence>
<evidence type="ECO:0000313" key="4">
    <source>
        <dbReference type="EMBL" id="GAA0658332.1"/>
    </source>
</evidence>
<feature type="domain" description="FAD/NAD(P)-binding" evidence="3">
    <location>
        <begin position="11"/>
        <end position="129"/>
    </location>
</feature>